<evidence type="ECO:0000256" key="10">
    <source>
        <dbReference type="ARBA" id="ARBA00022989"/>
    </source>
</evidence>
<sequence>MTTDETRFREQGRPDPDALLAQAGRGKRGRLKIFLGMAPGVGKTYEMLTQGKRAQAEHGEVLVGLVETHGRRETEALLDGLEVMARRPIEHNGRMLMEFDLDAALACKPRLLLVDEYAHSNAPGSRHPKRWQDVQELLDAGIDIWTTLNVQHLESLVDVIWKITGVRQRETVPDSVLSSADEIELIDITPSELRQRMAEGKVYLPETARLAADHFFKPENLTALRELALRRAAQTVDDHLNQAMKRAGVEGPWAAGERILVLIGPDAMASSLVRAGRRLSDMMMDAPWTVAHVERPNRSDADPARGQRLAEALKLAEQLGAANVVLTSDDLVASVLEYARRNNVTQIVVGKSHRRGWRAWFHRSLAPALLEAQNGAALHIITDIASVPAGPPPTAPTRDLSWRGHIGAAVMVAAAVVVATLVDRQAENANLAMLFLVSVLGAGVAFGLWPSLTAAGLAALAYNFFFLEPRLSMWIGNPADVLTFAVFFVAAVATGGLTGRIRDQAKATARRASAITALLAASRRLSGAARREDAATVLAEQLSAATAGKVIVLLPQGDEIAPSAGAPSLEPLTTADMTAARWSWNRGEPAGAGTGTLPNVAWTFRPLQGVRARTGVVGFEPKALLGAENERFAMALLDQGAIALERVELAAAAVDAEALRRTDRLRSALLNSVSHDLRTPLATVLGSVTTLIDFGKSVEPAVADDLLLSIREEAERLNRYVGDLLDMTRLEGGALVTRRDWTDVRDVISAAIARVSRRLENRRIQRDFPAELSAVPADPSLLEQALVNILENAIAYSENGSLIETAAYEDRGNVVISIEDEGRGIPTAELERVFEKFRRMEEATDRGGERGKGAGLGLAISKGFVEAMGGRIAAASPIQDRPDGSKGGTRILISLRKDGAAPEVLS</sequence>
<dbReference type="GO" id="GO:0005524">
    <property type="term" value="F:ATP binding"/>
    <property type="evidence" value="ECO:0007669"/>
    <property type="project" value="UniProtKB-KW"/>
</dbReference>
<dbReference type="STRING" id="1526658.BHK69_19915"/>
<keyword evidence="12 13" id="KW-0472">Membrane</keyword>
<dbReference type="EC" id="2.7.13.3" evidence="3"/>
<evidence type="ECO:0000256" key="2">
    <source>
        <dbReference type="ARBA" id="ARBA00004141"/>
    </source>
</evidence>
<dbReference type="InterPro" id="IPR003594">
    <property type="entry name" value="HATPase_dom"/>
</dbReference>
<dbReference type="AlphaFoldDB" id="A0A1D7U4V3"/>
<dbReference type="PRINTS" id="PR00344">
    <property type="entry name" value="BCTRLSENSOR"/>
</dbReference>
<dbReference type="Pfam" id="PF13493">
    <property type="entry name" value="DUF4118"/>
    <property type="match status" value="1"/>
</dbReference>
<dbReference type="GO" id="GO:0000155">
    <property type="term" value="F:phosphorelay sensor kinase activity"/>
    <property type="evidence" value="ECO:0007669"/>
    <property type="project" value="InterPro"/>
</dbReference>
<evidence type="ECO:0000256" key="11">
    <source>
        <dbReference type="ARBA" id="ARBA00023012"/>
    </source>
</evidence>
<dbReference type="InterPro" id="IPR036890">
    <property type="entry name" value="HATPase_C_sf"/>
</dbReference>
<dbReference type="Pfam" id="PF02702">
    <property type="entry name" value="KdpD"/>
    <property type="match status" value="1"/>
</dbReference>
<evidence type="ECO:0000256" key="1">
    <source>
        <dbReference type="ARBA" id="ARBA00000085"/>
    </source>
</evidence>
<dbReference type="CDD" id="cd00082">
    <property type="entry name" value="HisKA"/>
    <property type="match status" value="1"/>
</dbReference>
<evidence type="ECO:0000313" key="15">
    <source>
        <dbReference type="EMBL" id="AOO82403.1"/>
    </source>
</evidence>
<dbReference type="InterPro" id="IPR027417">
    <property type="entry name" value="P-loop_NTPase"/>
</dbReference>
<evidence type="ECO:0000256" key="5">
    <source>
        <dbReference type="ARBA" id="ARBA00022679"/>
    </source>
</evidence>
<comment type="subcellular location">
    <subcellularLocation>
        <location evidence="2">Membrane</location>
        <topology evidence="2">Multi-pass membrane protein</topology>
    </subcellularLocation>
</comment>
<dbReference type="PROSITE" id="PS50109">
    <property type="entry name" value="HIS_KIN"/>
    <property type="match status" value="1"/>
</dbReference>
<dbReference type="InterPro" id="IPR005467">
    <property type="entry name" value="His_kinase_dom"/>
</dbReference>
<dbReference type="Gene3D" id="3.40.50.300">
    <property type="entry name" value="P-loop containing nucleotide triphosphate hydrolases"/>
    <property type="match status" value="1"/>
</dbReference>
<dbReference type="Pfam" id="PF00512">
    <property type="entry name" value="HisKA"/>
    <property type="match status" value="1"/>
</dbReference>
<dbReference type="KEGG" id="bvv:BHK69_19915"/>
<reference evidence="15 16" key="1">
    <citation type="journal article" date="2015" name="Antonie Van Leeuwenhoek">
        <title>Bosea vaviloviae sp. nov., a new species of slow-growing rhizobia isolated from nodules of the relict species Vavilovia formosa (Stev.) Fed.</title>
        <authorList>
            <person name="Safronova V.I."/>
            <person name="Kuznetsova I.G."/>
            <person name="Sazanova A.L."/>
            <person name="Kimeklis A.K."/>
            <person name="Belimov A.A."/>
            <person name="Andronov E.E."/>
            <person name="Pinaev A.G."/>
            <person name="Chizhevskaya E.P."/>
            <person name="Pukhaev A.R."/>
            <person name="Popov K.P."/>
            <person name="Willems A."/>
            <person name="Tikhonovich I.A."/>
        </authorList>
    </citation>
    <scope>NUCLEOTIDE SEQUENCE [LARGE SCALE GENOMIC DNA]</scope>
    <source>
        <strain evidence="15 16">Vaf18</strain>
    </source>
</reference>
<dbReference type="SMART" id="SM00387">
    <property type="entry name" value="HATPase_c"/>
    <property type="match status" value="1"/>
</dbReference>
<gene>
    <name evidence="15" type="ORF">BHK69_19915</name>
</gene>
<dbReference type="Gene3D" id="3.30.565.10">
    <property type="entry name" value="Histidine kinase-like ATPase, C-terminal domain"/>
    <property type="match status" value="1"/>
</dbReference>
<dbReference type="GO" id="GO:0005886">
    <property type="term" value="C:plasma membrane"/>
    <property type="evidence" value="ECO:0007669"/>
    <property type="project" value="TreeGrafter"/>
</dbReference>
<dbReference type="GO" id="GO:0005737">
    <property type="term" value="C:cytoplasm"/>
    <property type="evidence" value="ECO:0007669"/>
    <property type="project" value="UniProtKB-ARBA"/>
</dbReference>
<evidence type="ECO:0000256" key="3">
    <source>
        <dbReference type="ARBA" id="ARBA00012438"/>
    </source>
</evidence>
<dbReference type="InterPro" id="IPR003852">
    <property type="entry name" value="Sig_transdc_His_kinase_KdpD_N"/>
</dbReference>
<feature type="transmembrane region" description="Helical" evidence="13">
    <location>
        <begin position="481"/>
        <end position="501"/>
    </location>
</feature>
<dbReference type="SUPFAM" id="SSF52402">
    <property type="entry name" value="Adenine nucleotide alpha hydrolases-like"/>
    <property type="match status" value="1"/>
</dbReference>
<keyword evidence="5" id="KW-0808">Transferase</keyword>
<dbReference type="CDD" id="cd00075">
    <property type="entry name" value="HATPase"/>
    <property type="match status" value="1"/>
</dbReference>
<dbReference type="SUPFAM" id="SSF55874">
    <property type="entry name" value="ATPase domain of HSP90 chaperone/DNA topoisomerase II/histidine kinase"/>
    <property type="match status" value="1"/>
</dbReference>
<dbReference type="InterPro" id="IPR052023">
    <property type="entry name" value="Histidine_kinase_KdpD"/>
</dbReference>
<proteinExistence type="predicted"/>
<organism evidence="15 16">
    <name type="scientific">Bosea vaviloviae</name>
    <dbReference type="NCBI Taxonomy" id="1526658"/>
    <lineage>
        <taxon>Bacteria</taxon>
        <taxon>Pseudomonadati</taxon>
        <taxon>Pseudomonadota</taxon>
        <taxon>Alphaproteobacteria</taxon>
        <taxon>Hyphomicrobiales</taxon>
        <taxon>Boseaceae</taxon>
        <taxon>Bosea</taxon>
    </lineage>
</organism>
<evidence type="ECO:0000256" key="8">
    <source>
        <dbReference type="ARBA" id="ARBA00022777"/>
    </source>
</evidence>
<dbReference type="InterPro" id="IPR003661">
    <property type="entry name" value="HisK_dim/P_dom"/>
</dbReference>
<dbReference type="SMART" id="SM00388">
    <property type="entry name" value="HisKA"/>
    <property type="match status" value="1"/>
</dbReference>
<evidence type="ECO:0000313" key="16">
    <source>
        <dbReference type="Proteomes" id="UP000094969"/>
    </source>
</evidence>
<evidence type="ECO:0000259" key="14">
    <source>
        <dbReference type="PROSITE" id="PS50109"/>
    </source>
</evidence>
<feature type="transmembrane region" description="Helical" evidence="13">
    <location>
        <begin position="402"/>
        <end position="422"/>
    </location>
</feature>
<dbReference type="Pfam" id="PF02518">
    <property type="entry name" value="HATPase_c"/>
    <property type="match status" value="1"/>
</dbReference>
<evidence type="ECO:0000256" key="12">
    <source>
        <dbReference type="ARBA" id="ARBA00023136"/>
    </source>
</evidence>
<dbReference type="Gene3D" id="3.40.50.620">
    <property type="entry name" value="HUPs"/>
    <property type="match status" value="1"/>
</dbReference>
<dbReference type="InterPro" id="IPR025201">
    <property type="entry name" value="KdpD_TM"/>
</dbReference>
<keyword evidence="7" id="KW-0547">Nucleotide-binding</keyword>
<dbReference type="InterPro" id="IPR004358">
    <property type="entry name" value="Sig_transdc_His_kin-like_C"/>
</dbReference>
<dbReference type="Gene3D" id="3.30.450.40">
    <property type="match status" value="1"/>
</dbReference>
<evidence type="ECO:0000256" key="6">
    <source>
        <dbReference type="ARBA" id="ARBA00022692"/>
    </source>
</evidence>
<dbReference type="InterPro" id="IPR029016">
    <property type="entry name" value="GAF-like_dom_sf"/>
</dbReference>
<keyword evidence="11" id="KW-0902">Two-component regulatory system</keyword>
<dbReference type="EMBL" id="CP017147">
    <property type="protein sequence ID" value="AOO82403.1"/>
    <property type="molecule type" value="Genomic_DNA"/>
</dbReference>
<dbReference type="FunFam" id="3.40.50.300:FF:000483">
    <property type="entry name" value="Sensor histidine kinase KdpD"/>
    <property type="match status" value="1"/>
</dbReference>
<feature type="domain" description="Histidine kinase" evidence="14">
    <location>
        <begin position="672"/>
        <end position="899"/>
    </location>
</feature>
<dbReference type="PANTHER" id="PTHR45569">
    <property type="entry name" value="SENSOR PROTEIN KDPD"/>
    <property type="match status" value="1"/>
</dbReference>
<dbReference type="Gene3D" id="1.20.120.620">
    <property type="entry name" value="Backbone structure of the membrane domain of e. Coli histidine kinase receptor kdpd"/>
    <property type="match status" value="1"/>
</dbReference>
<keyword evidence="4" id="KW-0597">Phosphoprotein</keyword>
<dbReference type="Proteomes" id="UP000094969">
    <property type="component" value="Chromosome"/>
</dbReference>
<keyword evidence="9" id="KW-0067">ATP-binding</keyword>
<dbReference type="InterPro" id="IPR038318">
    <property type="entry name" value="KdpD_sf"/>
</dbReference>
<dbReference type="SUPFAM" id="SSF47384">
    <property type="entry name" value="Homodimeric domain of signal transducing histidine kinase"/>
    <property type="match status" value="1"/>
</dbReference>
<dbReference type="InterPro" id="IPR036097">
    <property type="entry name" value="HisK_dim/P_sf"/>
</dbReference>
<dbReference type="Gene3D" id="1.10.287.130">
    <property type="match status" value="1"/>
</dbReference>
<dbReference type="OrthoDB" id="9806130at2"/>
<keyword evidence="6 13" id="KW-0812">Transmembrane</keyword>
<dbReference type="InterPro" id="IPR014729">
    <property type="entry name" value="Rossmann-like_a/b/a_fold"/>
</dbReference>
<feature type="transmembrane region" description="Helical" evidence="13">
    <location>
        <begin position="434"/>
        <end position="461"/>
    </location>
</feature>
<keyword evidence="16" id="KW-1185">Reference proteome</keyword>
<evidence type="ECO:0000256" key="7">
    <source>
        <dbReference type="ARBA" id="ARBA00022741"/>
    </source>
</evidence>
<evidence type="ECO:0000256" key="13">
    <source>
        <dbReference type="SAM" id="Phobius"/>
    </source>
</evidence>
<keyword evidence="8 15" id="KW-0418">Kinase</keyword>
<evidence type="ECO:0000256" key="4">
    <source>
        <dbReference type="ARBA" id="ARBA00022553"/>
    </source>
</evidence>
<name>A0A1D7U4V3_9HYPH</name>
<keyword evidence="10 13" id="KW-1133">Transmembrane helix</keyword>
<accession>A0A1D7U4V3</accession>
<evidence type="ECO:0000256" key="9">
    <source>
        <dbReference type="ARBA" id="ARBA00022840"/>
    </source>
</evidence>
<protein>
    <recommendedName>
        <fullName evidence="3">histidine kinase</fullName>
        <ecNumber evidence="3">2.7.13.3</ecNumber>
    </recommendedName>
</protein>
<dbReference type="PANTHER" id="PTHR45569:SF1">
    <property type="entry name" value="SENSOR PROTEIN KDPD"/>
    <property type="match status" value="1"/>
</dbReference>
<comment type="catalytic activity">
    <reaction evidence="1">
        <text>ATP + protein L-histidine = ADP + protein N-phospho-L-histidine.</text>
        <dbReference type="EC" id="2.7.13.3"/>
    </reaction>
</comment>